<evidence type="ECO:0000313" key="2">
    <source>
        <dbReference type="Proteomes" id="UP000215827"/>
    </source>
</evidence>
<dbReference type="SUPFAM" id="SSF103642">
    <property type="entry name" value="Sec-C motif"/>
    <property type="match status" value="1"/>
</dbReference>
<accession>A0AA44SK48</accession>
<dbReference type="Proteomes" id="UP000215827">
    <property type="component" value="Unassembled WGS sequence"/>
</dbReference>
<reference evidence="1 2" key="1">
    <citation type="submission" date="2017-04" db="EMBL/GenBank/DDBJ databases">
        <title>Emergence of KPC-2-producing Citrobacter isolates from sediments of a Chinese river.</title>
        <authorList>
            <person name="Zheng B."/>
        </authorList>
    </citation>
    <scope>NUCLEOTIDE SEQUENCE [LARGE SCALE GENOMIC DNA]</scope>
    <source>
        <strain evidence="1 2">C191</strain>
    </source>
</reference>
<dbReference type="Pfam" id="PF02810">
    <property type="entry name" value="SEC-C"/>
    <property type="match status" value="1"/>
</dbReference>
<gene>
    <name evidence="1" type="ORF">B9P89_14760</name>
</gene>
<protein>
    <submittedName>
        <fullName evidence="1">Uncharacterized protein</fullName>
    </submittedName>
</protein>
<name>A0AA44SK48_CITFR</name>
<dbReference type="EMBL" id="NEFA01000016">
    <property type="protein sequence ID" value="OYR02999.1"/>
    <property type="molecule type" value="Genomic_DNA"/>
</dbReference>
<comment type="caution">
    <text evidence="1">The sequence shown here is derived from an EMBL/GenBank/DDBJ whole genome shotgun (WGS) entry which is preliminary data.</text>
</comment>
<evidence type="ECO:0000313" key="1">
    <source>
        <dbReference type="EMBL" id="OYR02999.1"/>
    </source>
</evidence>
<dbReference type="RefSeq" id="WP_094543035.1">
    <property type="nucleotide sequence ID" value="NZ_NEFA01000016.1"/>
</dbReference>
<dbReference type="AlphaFoldDB" id="A0AA44SK48"/>
<proteinExistence type="predicted"/>
<organism evidence="1 2">
    <name type="scientific">Citrobacter freundii</name>
    <dbReference type="NCBI Taxonomy" id="546"/>
    <lineage>
        <taxon>Bacteria</taxon>
        <taxon>Pseudomonadati</taxon>
        <taxon>Pseudomonadota</taxon>
        <taxon>Gammaproteobacteria</taxon>
        <taxon>Enterobacterales</taxon>
        <taxon>Enterobacteriaceae</taxon>
        <taxon>Citrobacter</taxon>
        <taxon>Citrobacter freundii complex</taxon>
    </lineage>
</organism>
<dbReference type="Gene3D" id="3.10.450.50">
    <property type="match status" value="1"/>
</dbReference>
<sequence length="56" mass="6495">MRDWRLVLRDMERDAENKQLQVKNVPGELRNQKCPCGSGRKAKNCQCDTFNGRTSL</sequence>
<dbReference type="InterPro" id="IPR004027">
    <property type="entry name" value="SEC_C_motif"/>
</dbReference>